<dbReference type="SUPFAM" id="SSF143410">
    <property type="entry name" value="DOPA-like"/>
    <property type="match status" value="1"/>
</dbReference>
<dbReference type="InterPro" id="IPR023389">
    <property type="entry name" value="DOPA-like_sf"/>
</dbReference>
<evidence type="ECO:0008006" key="3">
    <source>
        <dbReference type="Google" id="ProtNLM"/>
    </source>
</evidence>
<dbReference type="Gene3D" id="3.30.70.1240">
    <property type="entry name" value="DOPA-like domains"/>
    <property type="match status" value="1"/>
</dbReference>
<dbReference type="InterPro" id="IPR014980">
    <property type="entry name" value="DOPA_dioxygen"/>
</dbReference>
<dbReference type="OrthoDB" id="9970095at2759"/>
<dbReference type="Proteomes" id="UP000054166">
    <property type="component" value="Unassembled WGS sequence"/>
</dbReference>
<keyword evidence="2" id="KW-1185">Reference proteome</keyword>
<dbReference type="HOGENOM" id="CLU_090062_1_0_1"/>
<reference evidence="1 2" key="1">
    <citation type="submission" date="2014-04" db="EMBL/GenBank/DDBJ databases">
        <authorList>
            <consortium name="DOE Joint Genome Institute"/>
            <person name="Kuo A."/>
            <person name="Tarkka M."/>
            <person name="Buscot F."/>
            <person name="Kohler A."/>
            <person name="Nagy L.G."/>
            <person name="Floudas D."/>
            <person name="Copeland A."/>
            <person name="Barry K.W."/>
            <person name="Cichocki N."/>
            <person name="Veneault-Fourrey C."/>
            <person name="LaButti K."/>
            <person name="Lindquist E.A."/>
            <person name="Lipzen A."/>
            <person name="Lundell T."/>
            <person name="Morin E."/>
            <person name="Murat C."/>
            <person name="Sun H."/>
            <person name="Tunlid A."/>
            <person name="Henrissat B."/>
            <person name="Grigoriev I.V."/>
            <person name="Hibbett D.S."/>
            <person name="Martin F."/>
            <person name="Nordberg H.P."/>
            <person name="Cantor M.N."/>
            <person name="Hua S.X."/>
        </authorList>
    </citation>
    <scope>NUCLEOTIDE SEQUENCE [LARGE SCALE GENOMIC DNA]</scope>
    <source>
        <strain evidence="1 2">F 1598</strain>
    </source>
</reference>
<evidence type="ECO:0000313" key="2">
    <source>
        <dbReference type="Proteomes" id="UP000054166"/>
    </source>
</evidence>
<evidence type="ECO:0000313" key="1">
    <source>
        <dbReference type="EMBL" id="KIM87361.1"/>
    </source>
</evidence>
<sequence>MEPPTDLEEVIESEIKEWHFHIYFHQRNADEHHAAFQLRDAVLRLRYNGAFVAVPLFRVNTEPVGPHPVGSYEIWVPAESFGSVFSYLCLNRGNLSILVHLLTQEQRKDHEIRNAWIGPSFPLDLTTLPLKSEEIPLQYSSLKLGYSSTTPDLTLDERRVLGANIEQILKGEKEAARAPIDH</sequence>
<dbReference type="EMBL" id="KN832979">
    <property type="protein sequence ID" value="KIM87361.1"/>
    <property type="molecule type" value="Genomic_DNA"/>
</dbReference>
<protein>
    <recommendedName>
        <fullName evidence="3">DOPA 4,5-dioxygenase</fullName>
    </recommendedName>
</protein>
<dbReference type="PANTHER" id="PTHR36423">
    <property type="entry name" value="AFR070WP"/>
    <property type="match status" value="1"/>
</dbReference>
<proteinExistence type="predicted"/>
<dbReference type="PANTHER" id="PTHR36423:SF2">
    <property type="entry name" value="AFR070WP"/>
    <property type="match status" value="1"/>
</dbReference>
<reference evidence="2" key="2">
    <citation type="submission" date="2015-01" db="EMBL/GenBank/DDBJ databases">
        <title>Evolutionary Origins and Diversification of the Mycorrhizal Mutualists.</title>
        <authorList>
            <consortium name="DOE Joint Genome Institute"/>
            <consortium name="Mycorrhizal Genomics Consortium"/>
            <person name="Kohler A."/>
            <person name="Kuo A."/>
            <person name="Nagy L.G."/>
            <person name="Floudas D."/>
            <person name="Copeland A."/>
            <person name="Barry K.W."/>
            <person name="Cichocki N."/>
            <person name="Veneault-Fourrey C."/>
            <person name="LaButti K."/>
            <person name="Lindquist E.A."/>
            <person name="Lipzen A."/>
            <person name="Lundell T."/>
            <person name="Morin E."/>
            <person name="Murat C."/>
            <person name="Riley R."/>
            <person name="Ohm R."/>
            <person name="Sun H."/>
            <person name="Tunlid A."/>
            <person name="Henrissat B."/>
            <person name="Grigoriev I.V."/>
            <person name="Hibbett D.S."/>
            <person name="Martin F."/>
        </authorList>
    </citation>
    <scope>NUCLEOTIDE SEQUENCE [LARGE SCALE GENOMIC DNA]</scope>
    <source>
        <strain evidence="2">F 1598</strain>
    </source>
</reference>
<dbReference type="InParanoid" id="A0A0C3G9R2"/>
<organism evidence="1 2">
    <name type="scientific">Piloderma croceum (strain F 1598)</name>
    <dbReference type="NCBI Taxonomy" id="765440"/>
    <lineage>
        <taxon>Eukaryota</taxon>
        <taxon>Fungi</taxon>
        <taxon>Dikarya</taxon>
        <taxon>Basidiomycota</taxon>
        <taxon>Agaricomycotina</taxon>
        <taxon>Agaricomycetes</taxon>
        <taxon>Agaricomycetidae</taxon>
        <taxon>Atheliales</taxon>
        <taxon>Atheliaceae</taxon>
        <taxon>Piloderma</taxon>
    </lineage>
</organism>
<dbReference type="AlphaFoldDB" id="A0A0C3G9R2"/>
<dbReference type="Pfam" id="PF08883">
    <property type="entry name" value="DOPA_dioxygen"/>
    <property type="match status" value="1"/>
</dbReference>
<accession>A0A0C3G9R2</accession>
<name>A0A0C3G9R2_PILCF</name>
<gene>
    <name evidence="1" type="ORF">PILCRDRAFT_814867</name>
</gene>